<evidence type="ECO:0000313" key="5">
    <source>
        <dbReference type="EMBL" id="ERN06904.1"/>
    </source>
</evidence>
<dbReference type="Gramene" id="ERN06904">
    <property type="protein sequence ID" value="ERN06904"/>
    <property type="gene ID" value="AMTR_s00005p00256670"/>
</dbReference>
<dbReference type="PANTHER" id="PTHR45980">
    <property type="match status" value="1"/>
</dbReference>
<sequence>MFQVLMDEINVGYEQLAQLQVIKVNGVEVDNLKHMCELVEDCKEESLRFDLDNGKVVILNYNEAKLATSHILKRYRIPLAMSTDLTLERSKRR</sequence>
<evidence type="ECO:0000256" key="3">
    <source>
        <dbReference type="ARBA" id="ARBA00022825"/>
    </source>
</evidence>
<dbReference type="STRING" id="13333.W1PGR7"/>
<accession>W1PGR7</accession>
<evidence type="ECO:0000256" key="2">
    <source>
        <dbReference type="ARBA" id="ARBA00022801"/>
    </source>
</evidence>
<dbReference type="HOGENOM" id="CLU_186331_0_0_1"/>
<name>W1PGR7_AMBTC</name>
<protein>
    <recommendedName>
        <fullName evidence="4">Protease Do-like PDZ domain-containing protein</fullName>
    </recommendedName>
</protein>
<evidence type="ECO:0000259" key="4">
    <source>
        <dbReference type="Pfam" id="PF17815"/>
    </source>
</evidence>
<keyword evidence="2" id="KW-0378">Hydrolase</keyword>
<evidence type="ECO:0000313" key="6">
    <source>
        <dbReference type="Proteomes" id="UP000017836"/>
    </source>
</evidence>
<gene>
    <name evidence="5" type="ORF">AMTR_s00005p00256670</name>
</gene>
<dbReference type="OMA" id="ENCSTDR"/>
<dbReference type="Gene3D" id="3.20.190.20">
    <property type="match status" value="1"/>
</dbReference>
<dbReference type="GO" id="GO:0006508">
    <property type="term" value="P:proteolysis"/>
    <property type="evidence" value="ECO:0007669"/>
    <property type="project" value="UniProtKB-KW"/>
</dbReference>
<feature type="domain" description="Protease Do-like PDZ" evidence="4">
    <location>
        <begin position="2"/>
        <end position="84"/>
    </location>
</feature>
<dbReference type="InterPro" id="IPR041517">
    <property type="entry name" value="DEGP_PDZ"/>
</dbReference>
<dbReference type="AlphaFoldDB" id="W1PGR7"/>
<keyword evidence="3" id="KW-0720">Serine protease</keyword>
<dbReference type="InterPro" id="IPR046449">
    <property type="entry name" value="DEGP_PDZ_sf"/>
</dbReference>
<dbReference type="Proteomes" id="UP000017836">
    <property type="component" value="Unassembled WGS sequence"/>
</dbReference>
<dbReference type="PANTHER" id="PTHR45980:SF9">
    <property type="entry name" value="PROTEASE DO-LIKE 10, MITOCHONDRIAL-RELATED"/>
    <property type="match status" value="1"/>
</dbReference>
<dbReference type="GO" id="GO:0008236">
    <property type="term" value="F:serine-type peptidase activity"/>
    <property type="evidence" value="ECO:0007669"/>
    <property type="project" value="UniProtKB-KW"/>
</dbReference>
<keyword evidence="6" id="KW-1185">Reference proteome</keyword>
<proteinExistence type="predicted"/>
<dbReference type="EMBL" id="KI393866">
    <property type="protein sequence ID" value="ERN06904.1"/>
    <property type="molecule type" value="Genomic_DNA"/>
</dbReference>
<reference evidence="6" key="1">
    <citation type="journal article" date="2013" name="Science">
        <title>The Amborella genome and the evolution of flowering plants.</title>
        <authorList>
            <consortium name="Amborella Genome Project"/>
        </authorList>
    </citation>
    <scope>NUCLEOTIDE SEQUENCE [LARGE SCALE GENOMIC DNA]</scope>
</reference>
<keyword evidence="1" id="KW-0645">Protease</keyword>
<dbReference type="Pfam" id="PF17815">
    <property type="entry name" value="PDZ_3"/>
    <property type="match status" value="1"/>
</dbReference>
<organism evidence="5 6">
    <name type="scientific">Amborella trichopoda</name>
    <dbReference type="NCBI Taxonomy" id="13333"/>
    <lineage>
        <taxon>Eukaryota</taxon>
        <taxon>Viridiplantae</taxon>
        <taxon>Streptophyta</taxon>
        <taxon>Embryophyta</taxon>
        <taxon>Tracheophyta</taxon>
        <taxon>Spermatophyta</taxon>
        <taxon>Magnoliopsida</taxon>
        <taxon>Amborellales</taxon>
        <taxon>Amborellaceae</taxon>
        <taxon>Amborella</taxon>
    </lineage>
</organism>
<dbReference type="eggNOG" id="KOG1320">
    <property type="taxonomic scope" value="Eukaryota"/>
</dbReference>
<evidence type="ECO:0000256" key="1">
    <source>
        <dbReference type="ARBA" id="ARBA00022670"/>
    </source>
</evidence>